<gene>
    <name evidence="1" type="ORF">MNVI_24410</name>
</gene>
<accession>A0A7I7PET3</accession>
<proteinExistence type="predicted"/>
<reference evidence="1 2" key="1">
    <citation type="journal article" date="2019" name="Emerg. Microbes Infect.">
        <title>Comprehensive subspecies identification of 175 nontuberculous mycobacteria species based on 7547 genomic profiles.</title>
        <authorList>
            <person name="Matsumoto Y."/>
            <person name="Kinjo T."/>
            <person name="Motooka D."/>
            <person name="Nabeya D."/>
            <person name="Jung N."/>
            <person name="Uechi K."/>
            <person name="Horii T."/>
            <person name="Iida T."/>
            <person name="Fujita J."/>
            <person name="Nakamura S."/>
        </authorList>
    </citation>
    <scope>NUCLEOTIDE SEQUENCE [LARGE SCALE GENOMIC DNA]</scope>
    <source>
        <strain evidence="1 2">JCM 16367</strain>
    </source>
</reference>
<protein>
    <submittedName>
        <fullName evidence="1">Uncharacterized protein</fullName>
    </submittedName>
</protein>
<sequence>MPRHLCYQFKVLVQSQNCQTRYFGEGGDEKIRDRWSTMLTTIGQQQLHLNRAIFYCWGEVLHWHQGKWR</sequence>
<dbReference type="AlphaFoldDB" id="A0A7I7PET3"/>
<dbReference type="Proteomes" id="UP000466894">
    <property type="component" value="Chromosome"/>
</dbReference>
<evidence type="ECO:0000313" key="2">
    <source>
        <dbReference type="Proteomes" id="UP000466894"/>
    </source>
</evidence>
<organism evidence="1 2">
    <name type="scientific">Mycobacterium noviomagense</name>
    <dbReference type="NCBI Taxonomy" id="459858"/>
    <lineage>
        <taxon>Bacteria</taxon>
        <taxon>Bacillati</taxon>
        <taxon>Actinomycetota</taxon>
        <taxon>Actinomycetes</taxon>
        <taxon>Mycobacteriales</taxon>
        <taxon>Mycobacteriaceae</taxon>
        <taxon>Mycobacterium</taxon>
    </lineage>
</organism>
<evidence type="ECO:0000313" key="1">
    <source>
        <dbReference type="EMBL" id="BBY07123.1"/>
    </source>
</evidence>
<dbReference type="EMBL" id="AP022583">
    <property type="protein sequence ID" value="BBY07123.1"/>
    <property type="molecule type" value="Genomic_DNA"/>
</dbReference>
<name>A0A7I7PET3_9MYCO</name>
<dbReference type="KEGG" id="mnv:MNVI_24410"/>